<evidence type="ECO:0000313" key="2">
    <source>
        <dbReference type="Proteomes" id="UP001186944"/>
    </source>
</evidence>
<proteinExistence type="predicted"/>
<keyword evidence="2" id="KW-1185">Reference proteome</keyword>
<reference evidence="1" key="1">
    <citation type="submission" date="2019-08" db="EMBL/GenBank/DDBJ databases">
        <title>The improved chromosome-level genome for the pearl oyster Pinctada fucata martensii using PacBio sequencing and Hi-C.</title>
        <authorList>
            <person name="Zheng Z."/>
        </authorList>
    </citation>
    <scope>NUCLEOTIDE SEQUENCE</scope>
    <source>
        <strain evidence="1">ZZ-2019</strain>
        <tissue evidence="1">Adductor muscle</tissue>
    </source>
</reference>
<evidence type="ECO:0000313" key="1">
    <source>
        <dbReference type="EMBL" id="KAK3092480.1"/>
    </source>
</evidence>
<comment type="caution">
    <text evidence="1">The sequence shown here is derived from an EMBL/GenBank/DDBJ whole genome shotgun (WGS) entry which is preliminary data.</text>
</comment>
<organism evidence="1 2">
    <name type="scientific">Pinctada imbricata</name>
    <name type="common">Atlantic pearl-oyster</name>
    <name type="synonym">Pinctada martensii</name>
    <dbReference type="NCBI Taxonomy" id="66713"/>
    <lineage>
        <taxon>Eukaryota</taxon>
        <taxon>Metazoa</taxon>
        <taxon>Spiralia</taxon>
        <taxon>Lophotrochozoa</taxon>
        <taxon>Mollusca</taxon>
        <taxon>Bivalvia</taxon>
        <taxon>Autobranchia</taxon>
        <taxon>Pteriomorphia</taxon>
        <taxon>Pterioida</taxon>
        <taxon>Pterioidea</taxon>
        <taxon>Pteriidae</taxon>
        <taxon>Pinctada</taxon>
    </lineage>
</organism>
<name>A0AA88Y1Z1_PINIB</name>
<dbReference type="AlphaFoldDB" id="A0AA88Y1Z1"/>
<protein>
    <submittedName>
        <fullName evidence="1">Uncharacterized protein</fullName>
    </submittedName>
</protein>
<sequence length="103" mass="12013">MKSPCDHVSPILTRKLDRLPTNNAITCKKHDFLIDAAKSGYKWIFTSGTENEIQRGQNQNVNMKEKIKIRSSELADIKQELKRNERNLNRLVRRSHNLVKDIL</sequence>
<dbReference type="Proteomes" id="UP001186944">
    <property type="component" value="Unassembled WGS sequence"/>
</dbReference>
<gene>
    <name evidence="1" type="ORF">FSP39_003423</name>
</gene>
<dbReference type="EMBL" id="VSWD01000009">
    <property type="protein sequence ID" value="KAK3092480.1"/>
    <property type="molecule type" value="Genomic_DNA"/>
</dbReference>
<accession>A0AA88Y1Z1</accession>